<dbReference type="GO" id="GO:0009002">
    <property type="term" value="F:serine-type D-Ala-D-Ala carboxypeptidase activity"/>
    <property type="evidence" value="ECO:0007669"/>
    <property type="project" value="UniProtKB-EC"/>
</dbReference>
<protein>
    <submittedName>
        <fullName evidence="3">D-alanyl-D-alanine carboxypeptidase dacC</fullName>
        <ecNumber evidence="3">3.4.16.4</ecNumber>
    </submittedName>
</protein>
<dbReference type="Gene3D" id="3.40.710.10">
    <property type="entry name" value="DD-peptidase/beta-lactamase superfamily"/>
    <property type="match status" value="1"/>
</dbReference>
<dbReference type="GO" id="GO:0000270">
    <property type="term" value="P:peptidoglycan metabolic process"/>
    <property type="evidence" value="ECO:0007669"/>
    <property type="project" value="TreeGrafter"/>
</dbReference>
<reference evidence="3 4" key="1">
    <citation type="submission" date="2018-06" db="EMBL/GenBank/DDBJ databases">
        <authorList>
            <consortium name="Pathogen Informatics"/>
            <person name="Doyle S."/>
        </authorList>
    </citation>
    <scope>NUCLEOTIDE SEQUENCE [LARGE SCALE GENOMIC DNA]</scope>
    <source>
        <strain evidence="3 4">NCTC11661</strain>
    </source>
</reference>
<comment type="similarity">
    <text evidence="1">Belongs to the peptidase S13 family.</text>
</comment>
<dbReference type="PRINTS" id="PR00922">
    <property type="entry name" value="DADACBPTASE3"/>
</dbReference>
<dbReference type="Pfam" id="PF02113">
    <property type="entry name" value="Peptidase_S13"/>
    <property type="match status" value="1"/>
</dbReference>
<evidence type="ECO:0000256" key="1">
    <source>
        <dbReference type="ARBA" id="ARBA00006096"/>
    </source>
</evidence>
<dbReference type="AlphaFoldDB" id="A0A380ZW95"/>
<dbReference type="Proteomes" id="UP000255515">
    <property type="component" value="Unassembled WGS sequence"/>
</dbReference>
<dbReference type="NCBIfam" id="TIGR00666">
    <property type="entry name" value="PBP4"/>
    <property type="match status" value="1"/>
</dbReference>
<keyword evidence="3" id="KW-0645">Protease</keyword>
<sequence length="457" mass="51374">MKVFFLVTIGISLSISAQTNLQNRLNKEVQKFLSTPKGKVSNLSYFVADEKGNTIYNYQGEKGLTTASTQKIFTAATAMELLSPSYTYTTPIFTSGDIINQELYGDLILRGSGDPTLGSWRYESTKPEHFLSAITAKLKDKKINTIRGDIYMDDGIFDIQSIPGGWTWQDIGNYYGAGVFGINWRENQFDLTALGSEIIYQPMKNISWINELTIGGNSDQSIIYTAPFSDFAYINGKLPAHKKMTISGAVPNPPFQLGLELKNHLIQNGISVLGEIRTASMDLFSHQKKEIQNSTLLLEWKSPTMREIIYWFLKKSVNLYGESLLKTIAKEKTGNSQYAVGVNLLKKYWISKGIPEEMINFADGSGLSPKNYVSAKAEVLALLYSKKQPWFDAYFKGFPEQKNGMKMKSGTMRHTKSYSGIHQAKSGKNYYFAIIINNYQDTDLNTPLFNMLSPLKE</sequence>
<organism evidence="3 4">
    <name type="scientific">Bergeyella zoohelcum</name>
    <dbReference type="NCBI Taxonomy" id="1015"/>
    <lineage>
        <taxon>Bacteria</taxon>
        <taxon>Pseudomonadati</taxon>
        <taxon>Bacteroidota</taxon>
        <taxon>Flavobacteriia</taxon>
        <taxon>Flavobacteriales</taxon>
        <taxon>Weeksellaceae</taxon>
        <taxon>Bergeyella</taxon>
    </lineage>
</organism>
<dbReference type="SUPFAM" id="SSF56601">
    <property type="entry name" value="beta-lactamase/transpeptidase-like"/>
    <property type="match status" value="1"/>
</dbReference>
<dbReference type="InterPro" id="IPR000667">
    <property type="entry name" value="Peptidase_S13"/>
</dbReference>
<dbReference type="InterPro" id="IPR012338">
    <property type="entry name" value="Beta-lactam/transpept-like"/>
</dbReference>
<gene>
    <name evidence="3" type="primary">dacC_2</name>
    <name evidence="3" type="ORF">NCTC11661_02434</name>
</gene>
<dbReference type="PANTHER" id="PTHR30023:SF0">
    <property type="entry name" value="PENICILLIN-SENSITIVE CARBOXYPEPTIDASE A"/>
    <property type="match status" value="1"/>
</dbReference>
<dbReference type="GO" id="GO:0006508">
    <property type="term" value="P:proteolysis"/>
    <property type="evidence" value="ECO:0007669"/>
    <property type="project" value="InterPro"/>
</dbReference>
<evidence type="ECO:0000313" key="4">
    <source>
        <dbReference type="Proteomes" id="UP000255515"/>
    </source>
</evidence>
<dbReference type="Gene3D" id="3.50.80.20">
    <property type="entry name" value="D-Ala-D-Ala carboxypeptidase C, peptidase S13"/>
    <property type="match status" value="1"/>
</dbReference>
<dbReference type="EMBL" id="UFTJ01000005">
    <property type="protein sequence ID" value="SUV53285.1"/>
    <property type="molecule type" value="Genomic_DNA"/>
</dbReference>
<evidence type="ECO:0000256" key="2">
    <source>
        <dbReference type="ARBA" id="ARBA00022801"/>
    </source>
</evidence>
<keyword evidence="3" id="KW-0121">Carboxypeptidase</keyword>
<proteinExistence type="inferred from homology"/>
<keyword evidence="2 3" id="KW-0378">Hydrolase</keyword>
<name>A0A380ZW95_9FLAO</name>
<dbReference type="EC" id="3.4.16.4" evidence="3"/>
<accession>A0A380ZW95</accession>
<dbReference type="RefSeq" id="WP_002665144.1">
    <property type="nucleotide sequence ID" value="NZ_UFTJ01000005.1"/>
</dbReference>
<dbReference type="PANTHER" id="PTHR30023">
    <property type="entry name" value="D-ALANYL-D-ALANINE CARBOXYPEPTIDASE"/>
    <property type="match status" value="1"/>
</dbReference>
<evidence type="ECO:0000313" key="3">
    <source>
        <dbReference type="EMBL" id="SUV53285.1"/>
    </source>
</evidence>